<reference evidence="1" key="1">
    <citation type="submission" date="2015-12" db="EMBL/GenBank/DDBJ databases">
        <title>De novo transcriptome assembly of four potential Pierce s Disease insect vectors from Arizona vineyards.</title>
        <authorList>
            <person name="Tassone E.E."/>
        </authorList>
    </citation>
    <scope>NUCLEOTIDE SEQUENCE</scope>
</reference>
<gene>
    <name evidence="1" type="ORF">g.28862</name>
</gene>
<name>A0A1B6D4R8_9HEMI</name>
<protein>
    <submittedName>
        <fullName evidence="1">Uncharacterized protein</fullName>
    </submittedName>
</protein>
<organism evidence="1">
    <name type="scientific">Clastoptera arizonana</name>
    <name type="common">Arizona spittle bug</name>
    <dbReference type="NCBI Taxonomy" id="38151"/>
    <lineage>
        <taxon>Eukaryota</taxon>
        <taxon>Metazoa</taxon>
        <taxon>Ecdysozoa</taxon>
        <taxon>Arthropoda</taxon>
        <taxon>Hexapoda</taxon>
        <taxon>Insecta</taxon>
        <taxon>Pterygota</taxon>
        <taxon>Neoptera</taxon>
        <taxon>Paraneoptera</taxon>
        <taxon>Hemiptera</taxon>
        <taxon>Auchenorrhyncha</taxon>
        <taxon>Cercopoidea</taxon>
        <taxon>Clastopteridae</taxon>
        <taxon>Clastoptera</taxon>
    </lineage>
</organism>
<proteinExistence type="predicted"/>
<sequence length="104" mass="12103">MSGSKLKVSVEWRKRVKSEINRLRLVKKLKRAEEVKIAWSNNKRHVSDLLAIEQKKWKESKAVWICQKELPPQSSFMKKAETINSDDQADSCHIKVIYSVTPIP</sequence>
<evidence type="ECO:0000313" key="1">
    <source>
        <dbReference type="EMBL" id="JAS20643.1"/>
    </source>
</evidence>
<feature type="non-terminal residue" evidence="1">
    <location>
        <position position="104"/>
    </location>
</feature>
<accession>A0A1B6D4R8</accession>
<dbReference type="AlphaFoldDB" id="A0A1B6D4R8"/>
<dbReference type="EMBL" id="GEDC01016655">
    <property type="protein sequence ID" value="JAS20643.1"/>
    <property type="molecule type" value="Transcribed_RNA"/>
</dbReference>